<dbReference type="InterPro" id="IPR049278">
    <property type="entry name" value="MS_channel_C"/>
</dbReference>
<dbReference type="InterPro" id="IPR006685">
    <property type="entry name" value="MscS_channel_2nd"/>
</dbReference>
<dbReference type="GO" id="GO:0005886">
    <property type="term" value="C:plasma membrane"/>
    <property type="evidence" value="ECO:0007669"/>
    <property type="project" value="UniProtKB-SubCell"/>
</dbReference>
<comment type="subcellular location">
    <subcellularLocation>
        <location evidence="1">Cell membrane</location>
        <topology evidence="1">Multi-pass membrane protein</topology>
    </subcellularLocation>
</comment>
<keyword evidence="6 7" id="KW-0472">Membrane</keyword>
<evidence type="ECO:0000256" key="5">
    <source>
        <dbReference type="ARBA" id="ARBA00022989"/>
    </source>
</evidence>
<organism evidence="11 12">
    <name type="scientific">Chryseobacterium piperi</name>
    <dbReference type="NCBI Taxonomy" id="558152"/>
    <lineage>
        <taxon>Bacteria</taxon>
        <taxon>Pseudomonadati</taxon>
        <taxon>Bacteroidota</taxon>
        <taxon>Flavobacteriia</taxon>
        <taxon>Flavobacteriales</taxon>
        <taxon>Weeksellaceae</taxon>
        <taxon>Chryseobacterium group</taxon>
        <taxon>Chryseobacterium</taxon>
    </lineage>
</organism>
<reference evidence="11 12" key="1">
    <citation type="submission" date="2014-07" db="EMBL/GenBank/DDBJ databases">
        <title>Genome of Chryseobacterium piperi CTM.</title>
        <authorList>
            <person name="Pipes S.E."/>
            <person name="Stropko S.J."/>
            <person name="Newman J.D."/>
        </authorList>
    </citation>
    <scope>NUCLEOTIDE SEQUENCE [LARGE SCALE GENOMIC DNA]</scope>
    <source>
        <strain evidence="11 12">CTM</strain>
    </source>
</reference>
<evidence type="ECO:0000259" key="9">
    <source>
        <dbReference type="Pfam" id="PF21082"/>
    </source>
</evidence>
<dbReference type="STRING" id="558152.IQ37_10295"/>
<dbReference type="Gene3D" id="3.30.70.100">
    <property type="match status" value="1"/>
</dbReference>
<evidence type="ECO:0000256" key="4">
    <source>
        <dbReference type="ARBA" id="ARBA00022692"/>
    </source>
</evidence>
<dbReference type="InterPro" id="IPR052702">
    <property type="entry name" value="MscS-like_channel"/>
</dbReference>
<feature type="domain" description="Mechanosensitive ion channel MscS C-terminal" evidence="9">
    <location>
        <begin position="191"/>
        <end position="273"/>
    </location>
</feature>
<dbReference type="Proteomes" id="UP000028709">
    <property type="component" value="Unassembled WGS sequence"/>
</dbReference>
<evidence type="ECO:0000313" key="11">
    <source>
        <dbReference type="EMBL" id="KFF27603.1"/>
    </source>
</evidence>
<dbReference type="KEGG" id="cpip:CJF12_14205"/>
<dbReference type="SUPFAM" id="SSF82861">
    <property type="entry name" value="Mechanosensitive channel protein MscS (YggB), transmembrane region"/>
    <property type="match status" value="1"/>
</dbReference>
<dbReference type="GO" id="GO:0008381">
    <property type="term" value="F:mechanosensitive monoatomic ion channel activity"/>
    <property type="evidence" value="ECO:0007669"/>
    <property type="project" value="UniProtKB-ARBA"/>
</dbReference>
<accession>A0A086BF89</accession>
<dbReference type="Gene3D" id="2.30.30.60">
    <property type="match status" value="1"/>
</dbReference>
<gene>
    <name evidence="11" type="ORF">IQ37_10295</name>
</gene>
<dbReference type="Pfam" id="PF00924">
    <property type="entry name" value="MS_channel_2nd"/>
    <property type="match status" value="1"/>
</dbReference>
<keyword evidence="4 7" id="KW-0812">Transmembrane</keyword>
<evidence type="ECO:0000256" key="6">
    <source>
        <dbReference type="ARBA" id="ARBA00023136"/>
    </source>
</evidence>
<name>A0A086BF89_9FLAO</name>
<evidence type="ECO:0000256" key="2">
    <source>
        <dbReference type="ARBA" id="ARBA00008017"/>
    </source>
</evidence>
<dbReference type="InterPro" id="IPR049142">
    <property type="entry name" value="MS_channel_1st"/>
</dbReference>
<evidence type="ECO:0000256" key="7">
    <source>
        <dbReference type="SAM" id="Phobius"/>
    </source>
</evidence>
<dbReference type="InterPro" id="IPR011014">
    <property type="entry name" value="MscS_channel_TM-2"/>
</dbReference>
<evidence type="ECO:0000313" key="12">
    <source>
        <dbReference type="Proteomes" id="UP000028709"/>
    </source>
</evidence>
<dbReference type="PANTHER" id="PTHR30347">
    <property type="entry name" value="POTASSIUM CHANNEL RELATED"/>
    <property type="match status" value="1"/>
</dbReference>
<feature type="transmembrane region" description="Helical" evidence="7">
    <location>
        <begin position="105"/>
        <end position="129"/>
    </location>
</feature>
<feature type="domain" description="Mechanosensitive ion channel MscS" evidence="8">
    <location>
        <begin position="116"/>
        <end position="183"/>
    </location>
</feature>
<dbReference type="eggNOG" id="COG3264">
    <property type="taxonomic scope" value="Bacteria"/>
</dbReference>
<feature type="transmembrane region" description="Helical" evidence="7">
    <location>
        <begin position="32"/>
        <end position="54"/>
    </location>
</feature>
<feature type="transmembrane region" description="Helical" evidence="7">
    <location>
        <begin position="75"/>
        <end position="93"/>
    </location>
</feature>
<dbReference type="AlphaFoldDB" id="A0A086BF89"/>
<dbReference type="InterPro" id="IPR011066">
    <property type="entry name" value="MscS_channel_C_sf"/>
</dbReference>
<keyword evidence="5 7" id="KW-1133">Transmembrane helix</keyword>
<dbReference type="OrthoDB" id="9809206at2"/>
<protein>
    <submittedName>
        <fullName evidence="11">Mechanosensitive ion channel protein MscS</fullName>
    </submittedName>
</protein>
<dbReference type="EMBL" id="JPRJ01000016">
    <property type="protein sequence ID" value="KFF27603.1"/>
    <property type="molecule type" value="Genomic_DNA"/>
</dbReference>
<dbReference type="InterPro" id="IPR023408">
    <property type="entry name" value="MscS_beta-dom_sf"/>
</dbReference>
<dbReference type="Pfam" id="PF21082">
    <property type="entry name" value="MS_channel_3rd"/>
    <property type="match status" value="1"/>
</dbReference>
<dbReference type="SUPFAM" id="SSF50182">
    <property type="entry name" value="Sm-like ribonucleoproteins"/>
    <property type="match status" value="1"/>
</dbReference>
<proteinExistence type="inferred from homology"/>
<dbReference type="Pfam" id="PF21088">
    <property type="entry name" value="MS_channel_1st"/>
    <property type="match status" value="1"/>
</dbReference>
<keyword evidence="12" id="KW-1185">Reference proteome</keyword>
<evidence type="ECO:0000256" key="3">
    <source>
        <dbReference type="ARBA" id="ARBA00022475"/>
    </source>
</evidence>
<evidence type="ECO:0000259" key="10">
    <source>
        <dbReference type="Pfam" id="PF21088"/>
    </source>
</evidence>
<dbReference type="PANTHER" id="PTHR30347:SF1">
    <property type="entry name" value="MECHANOSENSITIVE CHANNEL MSCK"/>
    <property type="match status" value="1"/>
</dbReference>
<dbReference type="Gene3D" id="1.10.287.1260">
    <property type="match status" value="1"/>
</dbReference>
<evidence type="ECO:0000259" key="8">
    <source>
        <dbReference type="Pfam" id="PF00924"/>
    </source>
</evidence>
<evidence type="ECO:0000256" key="1">
    <source>
        <dbReference type="ARBA" id="ARBA00004651"/>
    </source>
</evidence>
<comment type="similarity">
    <text evidence="2">Belongs to the MscS (TC 1.A.23) family.</text>
</comment>
<keyword evidence="3" id="KW-1003">Cell membrane</keyword>
<dbReference type="SUPFAM" id="SSF82689">
    <property type="entry name" value="Mechanosensitive channel protein MscS (YggB), C-terminal domain"/>
    <property type="match status" value="1"/>
</dbReference>
<comment type="caution">
    <text evidence="11">The sequence shown here is derived from an EMBL/GenBank/DDBJ whole genome shotgun (WGS) entry which is preliminary data.</text>
</comment>
<sequence>MNDEVKNIKENVSVTFKEILEYQIFSLGKYNLTVYEVLGALIIIILGFFISKFARRFIYKSEKLDFGKKFAFAQILHYLIVIVIFFLAMKMLGVNISPLLVGSGAILVGIGLGLQNLFLDFISGVIILFDRTIQAGDIIDVDGTIGKVQEIKMRTTTVLTRDNKNIIFPNSILTKDKLVNFSHNDEIVSFDINVGVHYDSDLDLVEKLMKEAALEHEEVLNDPPPVVRLENFGDSSLDMKMYYNSKNLFKQPSIRSGIRKAVLKKFRENNVNIPYPIRTLDMPKDTFSDK</sequence>
<dbReference type="InterPro" id="IPR010920">
    <property type="entry name" value="LSM_dom_sf"/>
</dbReference>
<dbReference type="RefSeq" id="WP_034684600.1">
    <property type="nucleotide sequence ID" value="NZ_CP023049.2"/>
</dbReference>
<feature type="domain" description="Mechanosensitive ion channel transmembrane helices 2/3" evidence="10">
    <location>
        <begin position="75"/>
        <end position="115"/>
    </location>
</feature>